<organism evidence="1 2">
    <name type="scientific">Stephania japonica</name>
    <dbReference type="NCBI Taxonomy" id="461633"/>
    <lineage>
        <taxon>Eukaryota</taxon>
        <taxon>Viridiplantae</taxon>
        <taxon>Streptophyta</taxon>
        <taxon>Embryophyta</taxon>
        <taxon>Tracheophyta</taxon>
        <taxon>Spermatophyta</taxon>
        <taxon>Magnoliopsida</taxon>
        <taxon>Ranunculales</taxon>
        <taxon>Menispermaceae</taxon>
        <taxon>Menispermoideae</taxon>
        <taxon>Cissampelideae</taxon>
        <taxon>Stephania</taxon>
    </lineage>
</organism>
<dbReference type="EMBL" id="JBBNAE010000005">
    <property type="protein sequence ID" value="KAK9124491.1"/>
    <property type="molecule type" value="Genomic_DNA"/>
</dbReference>
<accession>A0AAP0IZ65</accession>
<evidence type="ECO:0000313" key="2">
    <source>
        <dbReference type="Proteomes" id="UP001417504"/>
    </source>
</evidence>
<comment type="caution">
    <text evidence="1">The sequence shown here is derived from an EMBL/GenBank/DDBJ whole genome shotgun (WGS) entry which is preliminary data.</text>
</comment>
<evidence type="ECO:0000313" key="1">
    <source>
        <dbReference type="EMBL" id="KAK9124491.1"/>
    </source>
</evidence>
<sequence>MLVCLISEESGLLRSMARKIISNLCISRAESSLGPGLLDLSLSIVPSKNLKKRLLAASWVIKTE</sequence>
<name>A0AAP0IZ65_9MAGN</name>
<dbReference type="AlphaFoldDB" id="A0AAP0IZ65"/>
<dbReference type="Proteomes" id="UP001417504">
    <property type="component" value="Unassembled WGS sequence"/>
</dbReference>
<gene>
    <name evidence="1" type="ORF">Sjap_014093</name>
</gene>
<reference evidence="1 2" key="1">
    <citation type="submission" date="2024-01" db="EMBL/GenBank/DDBJ databases">
        <title>Genome assemblies of Stephania.</title>
        <authorList>
            <person name="Yang L."/>
        </authorList>
    </citation>
    <scope>NUCLEOTIDE SEQUENCE [LARGE SCALE GENOMIC DNA]</scope>
    <source>
        <strain evidence="1">QJT</strain>
        <tissue evidence="1">Leaf</tissue>
    </source>
</reference>
<proteinExistence type="predicted"/>
<protein>
    <submittedName>
        <fullName evidence="1">Uncharacterized protein</fullName>
    </submittedName>
</protein>
<keyword evidence="2" id="KW-1185">Reference proteome</keyword>